<evidence type="ECO:0000256" key="1">
    <source>
        <dbReference type="SAM" id="MobiDB-lite"/>
    </source>
</evidence>
<name>A0AAD6UPD2_9AGAR</name>
<protein>
    <submittedName>
        <fullName evidence="2">Uncharacterized protein</fullName>
    </submittedName>
</protein>
<evidence type="ECO:0000313" key="3">
    <source>
        <dbReference type="Proteomes" id="UP001219525"/>
    </source>
</evidence>
<organism evidence="2 3">
    <name type="scientific">Mycena pura</name>
    <dbReference type="NCBI Taxonomy" id="153505"/>
    <lineage>
        <taxon>Eukaryota</taxon>
        <taxon>Fungi</taxon>
        <taxon>Dikarya</taxon>
        <taxon>Basidiomycota</taxon>
        <taxon>Agaricomycotina</taxon>
        <taxon>Agaricomycetes</taxon>
        <taxon>Agaricomycetidae</taxon>
        <taxon>Agaricales</taxon>
        <taxon>Marasmiineae</taxon>
        <taxon>Mycenaceae</taxon>
        <taxon>Mycena</taxon>
    </lineage>
</organism>
<feature type="region of interest" description="Disordered" evidence="1">
    <location>
        <begin position="42"/>
        <end position="61"/>
    </location>
</feature>
<accession>A0AAD6UPD2</accession>
<feature type="non-terminal residue" evidence="2">
    <location>
        <position position="404"/>
    </location>
</feature>
<keyword evidence="3" id="KW-1185">Reference proteome</keyword>
<comment type="caution">
    <text evidence="2">The sequence shown here is derived from an EMBL/GenBank/DDBJ whole genome shotgun (WGS) entry which is preliminary data.</text>
</comment>
<dbReference type="Proteomes" id="UP001219525">
    <property type="component" value="Unassembled WGS sequence"/>
</dbReference>
<evidence type="ECO:0000313" key="2">
    <source>
        <dbReference type="EMBL" id="KAJ7191723.1"/>
    </source>
</evidence>
<dbReference type="EMBL" id="JARJCW010000129">
    <property type="protein sequence ID" value="KAJ7191723.1"/>
    <property type="molecule type" value="Genomic_DNA"/>
</dbReference>
<sequence>MGKSNREVEHIEEDIQGIVDNLPPDAVEMSFYVYVETPPPPSLNVRKSSAKPPPTQTTELGPYKFNSSISFPDFLLIIANACGVTTNKLPTTSMKWKFDRPANAVKKGLATKTAFDVMIQALVDRKKDYIFSVFMPPPTLVKRELPWLKDENEAPPPDFEYNLSNATSSATKSIRDQIVSIDTASNDDLNELLEAYPVNNHPLFPGKRIFQNEAGFFDLNDIRLRVWAVAKAKGQATINTPPASSHSFKNQSIKPPRASDLFAPSVPAENSSSQNPYLQLLLGQPNVLQPLVNPYQQLPFPYPYAPPQTAYGYPHFPHFPVPPAHHGPPPAPQAPESLSVELPRDISLEEYCYQVPGRGVVGDDESATVAQGPYPAAARRFFEGHCCGTLELISGMFLLIELLS</sequence>
<gene>
    <name evidence="2" type="ORF">GGX14DRAFT_481105</name>
</gene>
<reference evidence="2" key="1">
    <citation type="submission" date="2023-03" db="EMBL/GenBank/DDBJ databases">
        <title>Massive genome expansion in bonnet fungi (Mycena s.s.) driven by repeated elements and novel gene families across ecological guilds.</title>
        <authorList>
            <consortium name="Lawrence Berkeley National Laboratory"/>
            <person name="Harder C.B."/>
            <person name="Miyauchi S."/>
            <person name="Viragh M."/>
            <person name="Kuo A."/>
            <person name="Thoen E."/>
            <person name="Andreopoulos B."/>
            <person name="Lu D."/>
            <person name="Skrede I."/>
            <person name="Drula E."/>
            <person name="Henrissat B."/>
            <person name="Morin E."/>
            <person name="Kohler A."/>
            <person name="Barry K."/>
            <person name="LaButti K."/>
            <person name="Morin E."/>
            <person name="Salamov A."/>
            <person name="Lipzen A."/>
            <person name="Mereny Z."/>
            <person name="Hegedus B."/>
            <person name="Baldrian P."/>
            <person name="Stursova M."/>
            <person name="Weitz H."/>
            <person name="Taylor A."/>
            <person name="Grigoriev I.V."/>
            <person name="Nagy L.G."/>
            <person name="Martin F."/>
            <person name="Kauserud H."/>
        </authorList>
    </citation>
    <scope>NUCLEOTIDE SEQUENCE</scope>
    <source>
        <strain evidence="2">9144</strain>
    </source>
</reference>
<dbReference type="AlphaFoldDB" id="A0AAD6UPD2"/>
<proteinExistence type="predicted"/>